<dbReference type="InterPro" id="IPR036329">
    <property type="entry name" value="Aro-AA_hydroxylase_C_sf"/>
</dbReference>
<evidence type="ECO:0000256" key="8">
    <source>
        <dbReference type="ARBA" id="ARBA00023033"/>
    </source>
</evidence>
<keyword evidence="9" id="KW-0585">Phenylalanine catabolism</keyword>
<reference evidence="12 13" key="1">
    <citation type="submission" date="2023-08" db="EMBL/GenBank/DDBJ databases">
        <authorList>
            <person name="Park J.-S."/>
        </authorList>
    </citation>
    <scope>NUCLEOTIDE SEQUENCE [LARGE SCALE GENOMIC DNA]</scope>
    <source>
        <strain evidence="12 13">2205BS29-5</strain>
    </source>
</reference>
<dbReference type="PANTHER" id="PTHR11473:SF24">
    <property type="entry name" value="PHENYLALANINE-4-HYDROXYLASE"/>
    <property type="match status" value="1"/>
</dbReference>
<proteinExistence type="inferred from homology"/>
<dbReference type="Proteomes" id="UP001224997">
    <property type="component" value="Unassembled WGS sequence"/>
</dbReference>
<evidence type="ECO:0000313" key="13">
    <source>
        <dbReference type="Proteomes" id="UP001224997"/>
    </source>
</evidence>
<comment type="caution">
    <text evidence="12">The sequence shown here is derived from an EMBL/GenBank/DDBJ whole genome shotgun (WGS) entry which is preliminary data.</text>
</comment>
<dbReference type="NCBIfam" id="NF008877">
    <property type="entry name" value="PRK11913.1-2"/>
    <property type="match status" value="1"/>
</dbReference>
<name>A0ABT9JAS1_9RHOB</name>
<dbReference type="InterPro" id="IPR005960">
    <property type="entry name" value="Phe-4-hydroxylase_mono"/>
</dbReference>
<comment type="pathway">
    <text evidence="2">Amino-acid degradation; L-phenylalanine degradation; acetoacetate and fumarate from L-phenylalanine: step 1/6.</text>
</comment>
<keyword evidence="5" id="KW-0479">Metal-binding</keyword>
<sequence>MPKSTEYEAKIADAQGFIAYDAEEDGVWHDLITRQLPAVRQHMARQYLHGLHLLDMPTDRVPQCPDISARLGDLTGWRVEPVPALIGFGRFFGMLADRTFPAASFIRKRKHFDYIEEPDIFHEIFGHTPLLTDPAFARFSQAIGEAGTRCDKADYSWLIRLYWFSIEFGLIRENGALKALGSGLASSVTELPWSISAGPEHRPFDVIDILRTPYRIDIHQPVYFVIDDLDDLFAAARRDLLADVAEARRLGLHAPKYPPKQAA</sequence>
<evidence type="ECO:0000259" key="11">
    <source>
        <dbReference type="PROSITE" id="PS51410"/>
    </source>
</evidence>
<dbReference type="PRINTS" id="PR00372">
    <property type="entry name" value="FYWHYDRXLASE"/>
</dbReference>
<comment type="similarity">
    <text evidence="3">Belongs to the biopterin-dependent aromatic amino acid hydroxylase family.</text>
</comment>
<dbReference type="Pfam" id="PF00351">
    <property type="entry name" value="Biopterin_H"/>
    <property type="match status" value="1"/>
</dbReference>
<dbReference type="EC" id="1.14.16.1" evidence="4"/>
<accession>A0ABT9JAS1</accession>
<protein>
    <recommendedName>
        <fullName evidence="4">phenylalanine 4-monooxygenase</fullName>
        <ecNumber evidence="4">1.14.16.1</ecNumber>
    </recommendedName>
    <alternativeName>
        <fullName evidence="10">Phe-4-monooxygenase</fullName>
    </alternativeName>
</protein>
<dbReference type="InterPro" id="IPR001273">
    <property type="entry name" value="ArAA_hydroxylase"/>
</dbReference>
<gene>
    <name evidence="12" type="primary">phhA</name>
    <name evidence="12" type="ORF">Q5Y72_07340</name>
</gene>
<evidence type="ECO:0000256" key="1">
    <source>
        <dbReference type="ARBA" id="ARBA00001954"/>
    </source>
</evidence>
<dbReference type="InterPro" id="IPR019774">
    <property type="entry name" value="Aromatic-AA_hydroxylase_C"/>
</dbReference>
<keyword evidence="7" id="KW-0408">Iron</keyword>
<evidence type="ECO:0000256" key="9">
    <source>
        <dbReference type="ARBA" id="ARBA00023232"/>
    </source>
</evidence>
<evidence type="ECO:0000256" key="4">
    <source>
        <dbReference type="ARBA" id="ARBA00011995"/>
    </source>
</evidence>
<keyword evidence="13" id="KW-1185">Reference proteome</keyword>
<comment type="cofactor">
    <cofactor evidence="1">
        <name>Fe(2+)</name>
        <dbReference type="ChEBI" id="CHEBI:29033"/>
    </cofactor>
</comment>
<dbReference type="GO" id="GO:0004505">
    <property type="term" value="F:phenylalanine 4-monooxygenase activity"/>
    <property type="evidence" value="ECO:0007669"/>
    <property type="project" value="UniProtKB-EC"/>
</dbReference>
<dbReference type="Gene3D" id="1.10.800.10">
    <property type="entry name" value="Aromatic amino acid hydroxylase"/>
    <property type="match status" value="1"/>
</dbReference>
<dbReference type="RefSeq" id="WP_305962752.1">
    <property type="nucleotide sequence ID" value="NZ_JAVAMQ010000005.1"/>
</dbReference>
<keyword evidence="6 12" id="KW-0560">Oxidoreductase</keyword>
<dbReference type="CDD" id="cd00361">
    <property type="entry name" value="arom_aa_hydroxylase"/>
    <property type="match status" value="1"/>
</dbReference>
<evidence type="ECO:0000256" key="5">
    <source>
        <dbReference type="ARBA" id="ARBA00022723"/>
    </source>
</evidence>
<dbReference type="InterPro" id="IPR036951">
    <property type="entry name" value="ArAA_hydroxylase_sf"/>
</dbReference>
<dbReference type="SUPFAM" id="SSF56534">
    <property type="entry name" value="Aromatic aminoacid monoxygenases, catalytic and oligomerization domains"/>
    <property type="match status" value="1"/>
</dbReference>
<dbReference type="EMBL" id="JAVAMQ010000005">
    <property type="protein sequence ID" value="MDP5306903.1"/>
    <property type="molecule type" value="Genomic_DNA"/>
</dbReference>
<evidence type="ECO:0000256" key="2">
    <source>
        <dbReference type="ARBA" id="ARBA00005088"/>
    </source>
</evidence>
<dbReference type="PROSITE" id="PS51410">
    <property type="entry name" value="BH4_AAA_HYDROXYL_2"/>
    <property type="match status" value="1"/>
</dbReference>
<organism evidence="12 13">
    <name type="scientific">Paracoccus spongiarum</name>
    <dbReference type="NCBI Taxonomy" id="3064387"/>
    <lineage>
        <taxon>Bacteria</taxon>
        <taxon>Pseudomonadati</taxon>
        <taxon>Pseudomonadota</taxon>
        <taxon>Alphaproteobacteria</taxon>
        <taxon>Rhodobacterales</taxon>
        <taxon>Paracoccaceae</taxon>
        <taxon>Paracoccus</taxon>
    </lineage>
</organism>
<evidence type="ECO:0000256" key="3">
    <source>
        <dbReference type="ARBA" id="ARBA00009712"/>
    </source>
</evidence>
<evidence type="ECO:0000256" key="10">
    <source>
        <dbReference type="ARBA" id="ARBA00029922"/>
    </source>
</evidence>
<dbReference type="PANTHER" id="PTHR11473">
    <property type="entry name" value="AROMATIC AMINO ACID HYDROXYLASE"/>
    <property type="match status" value="1"/>
</dbReference>
<evidence type="ECO:0000256" key="7">
    <source>
        <dbReference type="ARBA" id="ARBA00023004"/>
    </source>
</evidence>
<dbReference type="NCBIfam" id="TIGR01267">
    <property type="entry name" value="Phe4hydrox_mono"/>
    <property type="match status" value="1"/>
</dbReference>
<keyword evidence="8" id="KW-0503">Monooxygenase</keyword>
<feature type="domain" description="Biopterin-dependent aromatic amino acid hydroxylase family profile" evidence="11">
    <location>
        <begin position="1"/>
        <end position="263"/>
    </location>
</feature>
<evidence type="ECO:0000313" key="12">
    <source>
        <dbReference type="EMBL" id="MDP5306903.1"/>
    </source>
</evidence>
<evidence type="ECO:0000256" key="6">
    <source>
        <dbReference type="ARBA" id="ARBA00023002"/>
    </source>
</evidence>